<dbReference type="GO" id="GO:0015344">
    <property type="term" value="F:siderophore uptake transmembrane transporter activity"/>
    <property type="evidence" value="ECO:0007669"/>
    <property type="project" value="TreeGrafter"/>
</dbReference>
<dbReference type="InterPro" id="IPR012910">
    <property type="entry name" value="Plug_dom"/>
</dbReference>
<evidence type="ECO:0000256" key="2">
    <source>
        <dbReference type="ARBA" id="ARBA00009810"/>
    </source>
</evidence>
<name>A0A2I7KFL2_9RHOB</name>
<evidence type="ECO:0000313" key="14">
    <source>
        <dbReference type="EMBL" id="AUR01383.1"/>
    </source>
</evidence>
<evidence type="ECO:0000256" key="3">
    <source>
        <dbReference type="ARBA" id="ARBA00022448"/>
    </source>
</evidence>
<reference evidence="14 15" key="2">
    <citation type="journal article" date="2017" name="Genome Biol. Evol.">
        <title>Trajectories and Drivers of Genome Evolution in Surface-Associated Marine Phaeobacter.</title>
        <authorList>
            <person name="Freese H.M."/>
            <person name="Sikorski J."/>
            <person name="Bunk B."/>
            <person name="Scheuner C."/>
            <person name="Meier-Kolthoff J.P."/>
            <person name="Sproer C."/>
            <person name="Gram L."/>
            <person name="Overmann J."/>
        </authorList>
    </citation>
    <scope>NUCLEOTIDE SEQUENCE [LARGE SCALE GENOMIC DNA]</scope>
    <source>
        <strain evidence="14 15">P88</strain>
        <plasmid evidence="15">pp88_b</plasmid>
    </source>
</reference>
<dbReference type="Pfam" id="PF00593">
    <property type="entry name" value="TonB_dep_Rec_b-barrel"/>
    <property type="match status" value="1"/>
</dbReference>
<keyword evidence="14" id="KW-0614">Plasmid</keyword>
<evidence type="ECO:0000256" key="9">
    <source>
        <dbReference type="PROSITE-ProRule" id="PRU01360"/>
    </source>
</evidence>
<evidence type="ECO:0000256" key="11">
    <source>
        <dbReference type="SAM" id="SignalP"/>
    </source>
</evidence>
<protein>
    <submittedName>
        <fullName evidence="14">Outer membrane receptor for ferrienterochelin and colicin</fullName>
    </submittedName>
</protein>
<dbReference type="Gene3D" id="2.40.170.20">
    <property type="entry name" value="TonB-dependent receptor, beta-barrel domain"/>
    <property type="match status" value="1"/>
</dbReference>
<evidence type="ECO:0000256" key="5">
    <source>
        <dbReference type="ARBA" id="ARBA00022692"/>
    </source>
</evidence>
<dbReference type="InterPro" id="IPR039426">
    <property type="entry name" value="TonB-dep_rcpt-like"/>
</dbReference>
<geneLocation type="plasmid" evidence="15">
    <name>pp88_b</name>
</geneLocation>
<keyword evidence="4 9" id="KW-1134">Transmembrane beta strand</keyword>
<evidence type="ECO:0000313" key="15">
    <source>
        <dbReference type="Proteomes" id="UP000236447"/>
    </source>
</evidence>
<dbReference type="Pfam" id="PF07715">
    <property type="entry name" value="Plug"/>
    <property type="match status" value="1"/>
</dbReference>
<proteinExistence type="inferred from homology"/>
<accession>A0A2I7KFL2</accession>
<reference evidence="14 15" key="1">
    <citation type="journal article" date="2017" name="Front. Microbiol.">
        <title>Phaeobacter piscinae sp. nov., a species of the Roseobacter group and potential aquaculture probiont.</title>
        <authorList>
            <person name="Sonnenschein E.C."/>
            <person name="Phippen C.B.W."/>
            <person name="Nielsen K.F."/>
            <person name="Mateiu R.V."/>
            <person name="Melchiorsen J."/>
            <person name="Gram L."/>
            <person name="Overmann J."/>
            <person name="Freese H.M."/>
        </authorList>
    </citation>
    <scope>NUCLEOTIDE SEQUENCE [LARGE SCALE GENOMIC DNA]</scope>
    <source>
        <strain evidence="14 15">P88</strain>
        <plasmid evidence="15">pp88_b</plasmid>
    </source>
</reference>
<keyword evidence="8 9" id="KW-0998">Cell outer membrane</keyword>
<dbReference type="Gene3D" id="2.170.130.10">
    <property type="entry name" value="TonB-dependent receptor, plug domain"/>
    <property type="match status" value="1"/>
</dbReference>
<evidence type="ECO:0000259" key="12">
    <source>
        <dbReference type="Pfam" id="PF00593"/>
    </source>
</evidence>
<sequence length="688" mass="74193" precursor="true">MGKCQKGWRLLSTVSVLGLLASANSLAAEDIAEDGDFLGTIELGTGKREVQTDTGVPLTVINQEEIDDRQAATIAQLVESVPGVTLVNGTTPQSSGISIRGFGADGTYGSNPRVLITIDGATTGGEEIYRIGNQLFTDPALYREISVIRGTVGSYEYGSGVVGGVVQLETKDASDFTGGEIGTRFRQTLEAQSNGTGWASSSILAVQPTEDLEFLLNYTVRDNDSYDDGNGVETANSGFRNYSYLAKGRYTFGDSREHALSAWYNVTHSDDNSVPYDILGASSGGGFYFGDVDRITDSRTAGLRYEFDAVDNDLIHFEATLTYAEQDIDSTYVVGSCAGFPGCDASVSDLLNADHNYKTTKLQLKNTSYFDTGGASHELRFGLEFSERERLDANSAPGGTDRRMALFAVDDIQFGERFTLTPALRYETQDLKGTDIVSPGATDPYNGQIKNDALMGGLSARYQFDSGFAVFASAAYTEVFPIIDRLDKAQSTWVPELGTTYEVGFSYQNTDVFSSGDQLAFKVNYYDTSLSDVRMAGLARGGPGVLTDIETSGIEVEASYGAANGFYVDLNGTVGEGDQIFPDRPTEDYTFAPVSSASLTVGKRFNNTFDLSWELVAAESTNAINGSGPIAGYGVNNLRATYRPQRGFLEGTEIRFGVENAFDKQYQTQLSTRAAAGRNFKLTASKTF</sequence>
<evidence type="ECO:0000256" key="10">
    <source>
        <dbReference type="RuleBase" id="RU003357"/>
    </source>
</evidence>
<dbReference type="InterPro" id="IPR000531">
    <property type="entry name" value="Beta-barrel_TonB"/>
</dbReference>
<dbReference type="GO" id="GO:0044718">
    <property type="term" value="P:siderophore transmembrane transport"/>
    <property type="evidence" value="ECO:0007669"/>
    <property type="project" value="TreeGrafter"/>
</dbReference>
<organism evidence="14 15">
    <name type="scientific">Phaeobacter inhibens</name>
    <dbReference type="NCBI Taxonomy" id="221822"/>
    <lineage>
        <taxon>Bacteria</taxon>
        <taxon>Pseudomonadati</taxon>
        <taxon>Pseudomonadota</taxon>
        <taxon>Alphaproteobacteria</taxon>
        <taxon>Rhodobacterales</taxon>
        <taxon>Roseobacteraceae</taxon>
        <taxon>Phaeobacter</taxon>
    </lineage>
</organism>
<keyword evidence="7 9" id="KW-0472">Membrane</keyword>
<evidence type="ECO:0000256" key="4">
    <source>
        <dbReference type="ARBA" id="ARBA00022452"/>
    </source>
</evidence>
<dbReference type="InterPro" id="IPR036942">
    <property type="entry name" value="Beta-barrel_TonB_sf"/>
</dbReference>
<keyword evidence="3 9" id="KW-0813">Transport</keyword>
<dbReference type="EMBL" id="CP010727">
    <property type="protein sequence ID" value="AUR01383.1"/>
    <property type="molecule type" value="Genomic_DNA"/>
</dbReference>
<dbReference type="SUPFAM" id="SSF56935">
    <property type="entry name" value="Porins"/>
    <property type="match status" value="1"/>
</dbReference>
<gene>
    <name evidence="14" type="ORF">PhaeoP88_04071</name>
</gene>
<evidence type="ECO:0000256" key="7">
    <source>
        <dbReference type="ARBA" id="ARBA00023136"/>
    </source>
</evidence>
<feature type="signal peptide" evidence="11">
    <location>
        <begin position="1"/>
        <end position="27"/>
    </location>
</feature>
<dbReference type="GO" id="GO:0009279">
    <property type="term" value="C:cell outer membrane"/>
    <property type="evidence" value="ECO:0007669"/>
    <property type="project" value="UniProtKB-SubCell"/>
</dbReference>
<evidence type="ECO:0000256" key="1">
    <source>
        <dbReference type="ARBA" id="ARBA00004571"/>
    </source>
</evidence>
<dbReference type="AlphaFoldDB" id="A0A2I7KFL2"/>
<dbReference type="Proteomes" id="UP000236447">
    <property type="component" value="Plasmid pP88_b"/>
</dbReference>
<keyword evidence="5 9" id="KW-0812">Transmembrane</keyword>
<keyword evidence="6 10" id="KW-0798">TonB box</keyword>
<dbReference type="PROSITE" id="PS52016">
    <property type="entry name" value="TONB_DEPENDENT_REC_3"/>
    <property type="match status" value="1"/>
</dbReference>
<dbReference type="CDD" id="cd01347">
    <property type="entry name" value="ligand_gated_channel"/>
    <property type="match status" value="1"/>
</dbReference>
<dbReference type="InterPro" id="IPR037066">
    <property type="entry name" value="Plug_dom_sf"/>
</dbReference>
<evidence type="ECO:0000256" key="6">
    <source>
        <dbReference type="ARBA" id="ARBA00023077"/>
    </source>
</evidence>
<feature type="domain" description="TonB-dependent receptor plug" evidence="13">
    <location>
        <begin position="52"/>
        <end position="165"/>
    </location>
</feature>
<comment type="subcellular location">
    <subcellularLocation>
        <location evidence="1 9">Cell outer membrane</location>
        <topology evidence="1 9">Multi-pass membrane protein</topology>
    </subcellularLocation>
</comment>
<dbReference type="RefSeq" id="WP_199539500.1">
    <property type="nucleotide sequence ID" value="NZ_CP081267.1"/>
</dbReference>
<keyword evidence="11" id="KW-0732">Signal</keyword>
<feature type="domain" description="TonB-dependent receptor-like beta-barrel" evidence="12">
    <location>
        <begin position="252"/>
        <end position="660"/>
    </location>
</feature>
<keyword evidence="14" id="KW-0675">Receptor</keyword>
<feature type="chain" id="PRO_5014319019" evidence="11">
    <location>
        <begin position="28"/>
        <end position="688"/>
    </location>
</feature>
<evidence type="ECO:0000259" key="13">
    <source>
        <dbReference type="Pfam" id="PF07715"/>
    </source>
</evidence>
<evidence type="ECO:0000256" key="8">
    <source>
        <dbReference type="ARBA" id="ARBA00023237"/>
    </source>
</evidence>
<dbReference type="PANTHER" id="PTHR30069:SF41">
    <property type="entry name" value="HEME_HEMOPEXIN UTILIZATION PROTEIN C"/>
    <property type="match status" value="1"/>
</dbReference>
<comment type="similarity">
    <text evidence="2 9 10">Belongs to the TonB-dependent receptor family.</text>
</comment>
<dbReference type="PANTHER" id="PTHR30069">
    <property type="entry name" value="TONB-DEPENDENT OUTER MEMBRANE RECEPTOR"/>
    <property type="match status" value="1"/>
</dbReference>